<feature type="transmembrane region" description="Helical" evidence="1">
    <location>
        <begin position="153"/>
        <end position="173"/>
    </location>
</feature>
<organism evidence="2 3">
    <name type="scientific">candidate division WS6 bacterium OLB20</name>
    <dbReference type="NCBI Taxonomy" id="1617426"/>
    <lineage>
        <taxon>Bacteria</taxon>
        <taxon>Candidatus Dojkabacteria</taxon>
    </lineage>
</organism>
<accession>A0A136LZI3</accession>
<feature type="transmembrane region" description="Helical" evidence="1">
    <location>
        <begin position="323"/>
        <end position="343"/>
    </location>
</feature>
<evidence type="ECO:0000256" key="1">
    <source>
        <dbReference type="SAM" id="Phobius"/>
    </source>
</evidence>
<dbReference type="AlphaFoldDB" id="A0A136LZI3"/>
<feature type="transmembrane region" description="Helical" evidence="1">
    <location>
        <begin position="382"/>
        <end position="401"/>
    </location>
</feature>
<keyword evidence="1" id="KW-0472">Membrane</keyword>
<evidence type="ECO:0000313" key="2">
    <source>
        <dbReference type="EMBL" id="KXK27064.1"/>
    </source>
</evidence>
<evidence type="ECO:0000313" key="3">
    <source>
        <dbReference type="Proteomes" id="UP000070457"/>
    </source>
</evidence>
<reference evidence="2 3" key="1">
    <citation type="submission" date="2015-02" db="EMBL/GenBank/DDBJ databases">
        <title>Improved understanding of the partial-nitritation anammox process through 23 genomes representing the majority of the microbial community.</title>
        <authorList>
            <person name="Speth D.R."/>
            <person name="In T Zandt M."/>
            <person name="Guerrero Cruz S."/>
            <person name="Jetten M.S."/>
            <person name="Dutilh B.E."/>
        </authorList>
    </citation>
    <scope>NUCLEOTIDE SEQUENCE [LARGE SCALE GENOMIC DNA]</scope>
    <source>
        <strain evidence="2">OLB20</strain>
    </source>
</reference>
<feature type="transmembrane region" description="Helical" evidence="1">
    <location>
        <begin position="297"/>
        <end position="316"/>
    </location>
</feature>
<evidence type="ECO:0008006" key="4">
    <source>
        <dbReference type="Google" id="ProtNLM"/>
    </source>
</evidence>
<feature type="transmembrane region" description="Helical" evidence="1">
    <location>
        <begin position="179"/>
        <end position="198"/>
    </location>
</feature>
<gene>
    <name evidence="2" type="ORF">TR69_WS6001001090</name>
</gene>
<comment type="caution">
    <text evidence="2">The sequence shown here is derived from an EMBL/GenBank/DDBJ whole genome shotgun (WGS) entry which is preliminary data.</text>
</comment>
<dbReference type="Proteomes" id="UP000070457">
    <property type="component" value="Unassembled WGS sequence"/>
</dbReference>
<feature type="transmembrane region" description="Helical" evidence="1">
    <location>
        <begin position="349"/>
        <end position="370"/>
    </location>
</feature>
<feature type="transmembrane region" description="Helical" evidence="1">
    <location>
        <begin position="242"/>
        <end position="259"/>
    </location>
</feature>
<name>A0A136LZI3_9BACT</name>
<dbReference type="STRING" id="1617426.TR69_WS6001001090"/>
<protein>
    <recommendedName>
        <fullName evidence="4">Glycosyltransferase RgtA/B/C/D-like domain-containing protein</fullName>
    </recommendedName>
</protein>
<keyword evidence="1" id="KW-0812">Transmembrane</keyword>
<feature type="transmembrane region" description="Helical" evidence="1">
    <location>
        <begin position="122"/>
        <end position="141"/>
    </location>
</feature>
<keyword evidence="1" id="KW-1133">Transmembrane helix</keyword>
<dbReference type="EMBL" id="JYNZ01000003">
    <property type="protein sequence ID" value="KXK27064.1"/>
    <property type="molecule type" value="Genomic_DNA"/>
</dbReference>
<proteinExistence type="predicted"/>
<sequence>MRERILKLASRPAAWLAVTAAVFAGLLFSNGVPFVYADGYCYYHIARSLTDHGSFTSPVEPEYFDYKGHVITEFNGRYATVCSPGTSLFLLPGIAIGQILAGDSDVYTDYFMAFNGHPLTDGIMILLTAAVTGFATLVLLYKAMRELGYTEKISAAATAIVYSSSFAIWYVMLLPTYTHTYELFAVSLGLYALARYLARPRMRFAALMGLAGSIAFIVRPTSVIPAVIQGLYLLSKRRFRDACAMIASTVPALIVWMLYNLESYGSPVASGYSTIRGETFSLGAFHFFDVLASPHHGWLVFSPVMLFALAGLVLLLRRKRIIAVLGLATVFGTALIFGFWPSWAGGASFGSRFMIVAAAFCVPGMAEVLVRISSLRLRSRRTALALLIFLLSWTLVLTGMYRFTPVGRLTTSGYYTAFDMYRFHFDLLRSSEFPLGWVRAVYGNASGGNSLLGLLAGAGDYVYRLDTRDVNDIHFKVLKPQQLSHEPETAIEVFVLSGGTVYRGAMPGSAENVGFSCKADGCTGSELLTLTAVTDHPPTLSEREYEGLLVPGTDIRLLIRRQHSSVFKGREIYLPPGVYHYDLQ</sequence>